<sequence length="102" mass="11356">MKVSGLVRDKIWYIASHEPTQLQLLGSETSFNPTKTYILECVYHATIASSKTTVGLSVLTDETETKNKRSARNMNYSKILSHLSFRNISDIGGKNDVLTSFG</sequence>
<proteinExistence type="predicted"/>
<dbReference type="AlphaFoldDB" id="A0ABD6EWQ8"/>
<accession>A0ABD6EWQ8</accession>
<evidence type="ECO:0000313" key="2">
    <source>
        <dbReference type="Proteomes" id="UP001608902"/>
    </source>
</evidence>
<dbReference type="Proteomes" id="UP001608902">
    <property type="component" value="Unassembled WGS sequence"/>
</dbReference>
<comment type="caution">
    <text evidence="1">The sequence shown here is derived from an EMBL/GenBank/DDBJ whole genome shotgun (WGS) entry which is preliminary data.</text>
</comment>
<organism evidence="1 2">
    <name type="scientific">Gnathostoma spinigerum</name>
    <dbReference type="NCBI Taxonomy" id="75299"/>
    <lineage>
        <taxon>Eukaryota</taxon>
        <taxon>Metazoa</taxon>
        <taxon>Ecdysozoa</taxon>
        <taxon>Nematoda</taxon>
        <taxon>Chromadorea</taxon>
        <taxon>Rhabditida</taxon>
        <taxon>Spirurina</taxon>
        <taxon>Gnathostomatomorpha</taxon>
        <taxon>Gnathostomatoidea</taxon>
        <taxon>Gnathostomatidae</taxon>
        <taxon>Gnathostoma</taxon>
    </lineage>
</organism>
<keyword evidence="2" id="KW-1185">Reference proteome</keyword>
<reference evidence="1 2" key="1">
    <citation type="submission" date="2024-08" db="EMBL/GenBank/DDBJ databases">
        <title>Gnathostoma spinigerum genome.</title>
        <authorList>
            <person name="Gonzalez-Bertolin B."/>
            <person name="Monzon S."/>
            <person name="Zaballos A."/>
            <person name="Jimenez P."/>
            <person name="Dekumyoy P."/>
            <person name="Varona S."/>
            <person name="Cuesta I."/>
            <person name="Sumanam S."/>
            <person name="Adisakwattana P."/>
            <person name="Gasser R.B."/>
            <person name="Hernandez-Gonzalez A."/>
            <person name="Young N.D."/>
            <person name="Perteguer M.J."/>
        </authorList>
    </citation>
    <scope>NUCLEOTIDE SEQUENCE [LARGE SCALE GENOMIC DNA]</scope>
    <source>
        <strain evidence="1">AL3</strain>
        <tissue evidence="1">Liver</tissue>
    </source>
</reference>
<gene>
    <name evidence="1" type="ORF">AB6A40_011107</name>
</gene>
<protein>
    <submittedName>
        <fullName evidence="1">Uncharacterized protein</fullName>
    </submittedName>
</protein>
<evidence type="ECO:0000313" key="1">
    <source>
        <dbReference type="EMBL" id="MFH4984398.1"/>
    </source>
</evidence>
<name>A0ABD6EWQ8_9BILA</name>
<dbReference type="EMBL" id="JBGFUD010017224">
    <property type="protein sequence ID" value="MFH4984398.1"/>
    <property type="molecule type" value="Genomic_DNA"/>
</dbReference>